<proteinExistence type="predicted"/>
<organism evidence="1 2">
    <name type="scientific">candidate division TM6 bacterium JCVI TM6SC1</name>
    <dbReference type="NCBI Taxonomy" id="1306947"/>
    <lineage>
        <taxon>Bacteria</taxon>
        <taxon>Candidatus Babelota</taxon>
        <taxon>Vermiphilus</taxon>
    </lineage>
</organism>
<reference evidence="1 2" key="1">
    <citation type="journal article" date="2013" name="Proc. Natl. Acad. Sci. U.S.A.">
        <title>Candidate phylum TM6 genome recovered from a hospital sink biofilm provides genomic insights into this uncultivated phylum.</title>
        <authorList>
            <person name="McLean J.S."/>
            <person name="Lombardo M.J."/>
            <person name="Badger J.H."/>
            <person name="Edlund A."/>
            <person name="Novotny M."/>
            <person name="Yee-Greenbaum J."/>
            <person name="Vyahhi N."/>
            <person name="Hall A.P."/>
            <person name="Yang Y."/>
            <person name="Dupont C.L."/>
            <person name="Ziegler M.G."/>
            <person name="Chitsaz H."/>
            <person name="Allen A.E."/>
            <person name="Yooseph S."/>
            <person name="Tesler G."/>
            <person name="Pevzner P.A."/>
            <person name="Friedman R.M."/>
            <person name="Nealson K.H."/>
            <person name="Venter J.C."/>
            <person name="Lasken R.S."/>
        </authorList>
    </citation>
    <scope>NUCLEOTIDE SEQUENCE [LARGE SCALE GENOMIC DNA]</scope>
    <source>
        <strain evidence="1 2">TM6SC1</strain>
    </source>
</reference>
<comment type="caution">
    <text evidence="1">The sequence shown here is derived from an EMBL/GenBank/DDBJ whole genome shotgun (WGS) entry which is preliminary data.</text>
</comment>
<gene>
    <name evidence="1" type="ORF">J120_02350</name>
</gene>
<evidence type="ECO:0000313" key="1">
    <source>
        <dbReference type="EMBL" id="KIX85159.1"/>
    </source>
</evidence>
<dbReference type="Proteomes" id="UP000032214">
    <property type="component" value="Unassembled WGS sequence"/>
</dbReference>
<dbReference type="EMBL" id="ARQD01000002">
    <property type="protein sequence ID" value="KIX85159.1"/>
    <property type="molecule type" value="Genomic_DNA"/>
</dbReference>
<accession>A0A0D2GP63</accession>
<sequence>MQFIRVYFLLLISLPLSATPLVEDTLIQKQSKKSKLTVKIKHYTAHLTTAYVMNAFYLLGLRNNTYFNLGDIIVPTTNLSFPLIMIVDLAHVRIIKFIYTALLLSLVYDTPEFTDKYILQRKHERTSQQKRSTFLYRCIPWPAGVILSEYKYYSDESENNLTLSDV</sequence>
<protein>
    <submittedName>
        <fullName evidence="1">Uncharacterized protein</fullName>
    </submittedName>
</protein>
<name>A0A0D2GP63_9BACT</name>
<keyword evidence="2" id="KW-1185">Reference proteome</keyword>
<dbReference type="AlphaFoldDB" id="A0A0D2GP63"/>
<evidence type="ECO:0000313" key="2">
    <source>
        <dbReference type="Proteomes" id="UP000032214"/>
    </source>
</evidence>